<dbReference type="Proteomes" id="UP001252370">
    <property type="component" value="Unassembled WGS sequence"/>
</dbReference>
<sequence>MCKIDRMDIELSDPRGWEGLRRAHTLKLEDLAALLANRTDPLGRARYVEVLAASDEMEDVLRANELLAETDERLRPALTVMVLARLAAWHEAQRVARAYVPPAGSKDDLALEGSCLLGLFGAMAERQLGSHRMAERLLGMALLAGQILGLRARGIAIRGEALRGATLAGEGNPEALRMLLAEPDLNQWQREANTYSLAESLGARGQYREALEVVAHLEDSRALGMAAFYRALLGLPFEDLGGSDDWLRLARAVRQYGREDLSPLDLSGITYEPQATYARLLTAAAVLRGPQPGRAGVTAGPTPPEPHDQRAMWVMLRLGVLAKGYETEGAARLLEVWRSAVEGLYDLAPLIAFLSARASERLWLLAHLQDAPDELVRWRERAVVLRGITVTDGPVEHRAAGRAGAVLIAEAAGALVNELTNGEERRLQIRLKKLKLRPPYVNVGYALRAALGIRDAARRIGADLPEAEELPRVLMAGMANDAQELVYPVVEEVNHVQAQERTAGGLSAAAAALDVRAR</sequence>
<keyword evidence="2" id="KW-1185">Reference proteome</keyword>
<protein>
    <submittedName>
        <fullName evidence="1">Uncharacterized protein</fullName>
    </submittedName>
</protein>
<evidence type="ECO:0000313" key="1">
    <source>
        <dbReference type="EMBL" id="MDR6753473.1"/>
    </source>
</evidence>
<gene>
    <name evidence="1" type="ORF">J2Y01_003996</name>
</gene>
<proteinExistence type="predicted"/>
<organism evidence="1 2">
    <name type="scientific">Deinococcus soli</name>
    <name type="common">ex Cha et al. 2016</name>
    <dbReference type="NCBI Taxonomy" id="1309411"/>
    <lineage>
        <taxon>Bacteria</taxon>
        <taxon>Thermotogati</taxon>
        <taxon>Deinococcota</taxon>
        <taxon>Deinococci</taxon>
        <taxon>Deinococcales</taxon>
        <taxon>Deinococcaceae</taxon>
        <taxon>Deinococcus</taxon>
    </lineage>
</organism>
<dbReference type="EMBL" id="JAVDTP010000014">
    <property type="protein sequence ID" value="MDR6753473.1"/>
    <property type="molecule type" value="Genomic_DNA"/>
</dbReference>
<accession>A0ACC6KM38</accession>
<comment type="caution">
    <text evidence="1">The sequence shown here is derived from an EMBL/GenBank/DDBJ whole genome shotgun (WGS) entry which is preliminary data.</text>
</comment>
<evidence type="ECO:0000313" key="2">
    <source>
        <dbReference type="Proteomes" id="UP001252370"/>
    </source>
</evidence>
<reference evidence="1" key="1">
    <citation type="submission" date="2023-07" db="EMBL/GenBank/DDBJ databases">
        <title>Sorghum-associated microbial communities from plants grown in Nebraska, USA.</title>
        <authorList>
            <person name="Schachtman D."/>
        </authorList>
    </citation>
    <scope>NUCLEOTIDE SEQUENCE</scope>
    <source>
        <strain evidence="1">BE73</strain>
    </source>
</reference>
<name>A0ACC6KM38_9DEIO</name>